<accession>A0A6N8HIH7</accession>
<evidence type="ECO:0000313" key="2">
    <source>
        <dbReference type="EMBL" id="MUV05473.1"/>
    </source>
</evidence>
<gene>
    <name evidence="2" type="ORF">GN157_17300</name>
</gene>
<keyword evidence="1" id="KW-0732">Signal</keyword>
<dbReference type="Proteomes" id="UP000433945">
    <property type="component" value="Unassembled WGS sequence"/>
</dbReference>
<keyword evidence="3" id="KW-1185">Reference proteome</keyword>
<feature type="signal peptide" evidence="1">
    <location>
        <begin position="1"/>
        <end position="18"/>
    </location>
</feature>
<sequence length="150" mass="17297">MKKILTIFCLVLSVSAFSQMKVTKNKESKVEVIGAAKPMGVLFGQINKTDDGTCSFIYRDTEYTQTDKYELFYFNYSDLDTLYGLFTDFSNVKEGDSFTVDILKGEKLIFEYKKMLGKIYPYVTHVGSAYEKVLPYYTPKQLKKIFGKKK</sequence>
<comment type="caution">
    <text evidence="2">The sequence shown here is derived from an EMBL/GenBank/DDBJ whole genome shotgun (WGS) entry which is preliminary data.</text>
</comment>
<dbReference type="AlphaFoldDB" id="A0A6N8HIH7"/>
<evidence type="ECO:0000313" key="3">
    <source>
        <dbReference type="Proteomes" id="UP000433945"/>
    </source>
</evidence>
<dbReference type="EMBL" id="WOWP01000063">
    <property type="protein sequence ID" value="MUV05473.1"/>
    <property type="molecule type" value="Genomic_DNA"/>
</dbReference>
<protein>
    <recommendedName>
        <fullName evidence="4">DUF4369 domain-containing protein</fullName>
    </recommendedName>
</protein>
<proteinExistence type="predicted"/>
<dbReference type="OrthoDB" id="1248654at2"/>
<name>A0A6N8HIH7_9FLAO</name>
<evidence type="ECO:0000256" key="1">
    <source>
        <dbReference type="SAM" id="SignalP"/>
    </source>
</evidence>
<evidence type="ECO:0008006" key="4">
    <source>
        <dbReference type="Google" id="ProtNLM"/>
    </source>
</evidence>
<feature type="chain" id="PRO_5027036608" description="DUF4369 domain-containing protein" evidence="1">
    <location>
        <begin position="19"/>
        <end position="150"/>
    </location>
</feature>
<organism evidence="2 3">
    <name type="scientific">Flavobacterium rakeshii</name>
    <dbReference type="NCBI Taxonomy" id="1038845"/>
    <lineage>
        <taxon>Bacteria</taxon>
        <taxon>Pseudomonadati</taxon>
        <taxon>Bacteroidota</taxon>
        <taxon>Flavobacteriia</taxon>
        <taxon>Flavobacteriales</taxon>
        <taxon>Flavobacteriaceae</taxon>
        <taxon>Flavobacterium</taxon>
    </lineage>
</organism>
<dbReference type="RefSeq" id="WP_157484729.1">
    <property type="nucleotide sequence ID" value="NZ_WOWP01000063.1"/>
</dbReference>
<reference evidence="2 3" key="1">
    <citation type="submission" date="2019-12" db="EMBL/GenBank/DDBJ databases">
        <authorList>
            <person name="Sun J.-Q."/>
        </authorList>
    </citation>
    <scope>NUCLEOTIDE SEQUENCE [LARGE SCALE GENOMIC DNA]</scope>
    <source>
        <strain evidence="2 3">JCM 17928</strain>
    </source>
</reference>